<evidence type="ECO:0000256" key="1">
    <source>
        <dbReference type="SAM" id="SignalP"/>
    </source>
</evidence>
<proteinExistence type="predicted"/>
<comment type="caution">
    <text evidence="2">The sequence shown here is derived from an EMBL/GenBank/DDBJ whole genome shotgun (WGS) entry which is preliminary data.</text>
</comment>
<organism evidence="2 3">
    <name type="scientific">Podospora didyma</name>
    <dbReference type="NCBI Taxonomy" id="330526"/>
    <lineage>
        <taxon>Eukaryota</taxon>
        <taxon>Fungi</taxon>
        <taxon>Dikarya</taxon>
        <taxon>Ascomycota</taxon>
        <taxon>Pezizomycotina</taxon>
        <taxon>Sordariomycetes</taxon>
        <taxon>Sordariomycetidae</taxon>
        <taxon>Sordariales</taxon>
        <taxon>Podosporaceae</taxon>
        <taxon>Podospora</taxon>
    </lineage>
</organism>
<name>A0AAE0K357_9PEZI</name>
<accession>A0AAE0K357</accession>
<dbReference type="Proteomes" id="UP001285441">
    <property type="component" value="Unassembled WGS sequence"/>
</dbReference>
<keyword evidence="1" id="KW-0732">Signal</keyword>
<dbReference type="AlphaFoldDB" id="A0AAE0K357"/>
<gene>
    <name evidence="2" type="ORF">B0H63DRAFT_529161</name>
</gene>
<dbReference type="EMBL" id="JAULSW010000010">
    <property type="protein sequence ID" value="KAK3368792.1"/>
    <property type="molecule type" value="Genomic_DNA"/>
</dbReference>
<sequence>MVLLISIVSFGFVGAAAAASRFAPYQTPKLACGSVNLLFTGLPAYHPLVTQQGFDPALIDAAVRADSASLLKAGYNVRVVLMGPEQNISVLANRIPGTNWNGVGVGNGVRSAGLPELIVRFEDILQLYHERVPRAPVLFNYISNSTLFLWAAQRHFPLANNCTNSPGKDLGFEVYCDICAQ</sequence>
<reference evidence="2" key="1">
    <citation type="journal article" date="2023" name="Mol. Phylogenet. Evol.">
        <title>Genome-scale phylogeny and comparative genomics of the fungal order Sordariales.</title>
        <authorList>
            <person name="Hensen N."/>
            <person name="Bonometti L."/>
            <person name="Westerberg I."/>
            <person name="Brannstrom I.O."/>
            <person name="Guillou S."/>
            <person name="Cros-Aarteil S."/>
            <person name="Calhoun S."/>
            <person name="Haridas S."/>
            <person name="Kuo A."/>
            <person name="Mondo S."/>
            <person name="Pangilinan J."/>
            <person name="Riley R."/>
            <person name="LaButti K."/>
            <person name="Andreopoulos B."/>
            <person name="Lipzen A."/>
            <person name="Chen C."/>
            <person name="Yan M."/>
            <person name="Daum C."/>
            <person name="Ng V."/>
            <person name="Clum A."/>
            <person name="Steindorff A."/>
            <person name="Ohm R.A."/>
            <person name="Martin F."/>
            <person name="Silar P."/>
            <person name="Natvig D.O."/>
            <person name="Lalanne C."/>
            <person name="Gautier V."/>
            <person name="Ament-Velasquez S.L."/>
            <person name="Kruys A."/>
            <person name="Hutchinson M.I."/>
            <person name="Powell A.J."/>
            <person name="Barry K."/>
            <person name="Miller A.N."/>
            <person name="Grigoriev I.V."/>
            <person name="Debuchy R."/>
            <person name="Gladieux P."/>
            <person name="Hiltunen Thoren M."/>
            <person name="Johannesson H."/>
        </authorList>
    </citation>
    <scope>NUCLEOTIDE SEQUENCE</scope>
    <source>
        <strain evidence="2">CBS 232.78</strain>
    </source>
</reference>
<evidence type="ECO:0000313" key="2">
    <source>
        <dbReference type="EMBL" id="KAK3368792.1"/>
    </source>
</evidence>
<evidence type="ECO:0000313" key="3">
    <source>
        <dbReference type="Proteomes" id="UP001285441"/>
    </source>
</evidence>
<protein>
    <submittedName>
        <fullName evidence="2">Uncharacterized protein</fullName>
    </submittedName>
</protein>
<keyword evidence="3" id="KW-1185">Reference proteome</keyword>
<feature type="chain" id="PRO_5042045735" evidence="1">
    <location>
        <begin position="19"/>
        <end position="181"/>
    </location>
</feature>
<feature type="signal peptide" evidence="1">
    <location>
        <begin position="1"/>
        <end position="18"/>
    </location>
</feature>
<reference evidence="2" key="2">
    <citation type="submission" date="2023-06" db="EMBL/GenBank/DDBJ databases">
        <authorList>
            <consortium name="Lawrence Berkeley National Laboratory"/>
            <person name="Haridas S."/>
            <person name="Hensen N."/>
            <person name="Bonometti L."/>
            <person name="Westerberg I."/>
            <person name="Brannstrom I.O."/>
            <person name="Guillou S."/>
            <person name="Cros-Aarteil S."/>
            <person name="Calhoun S."/>
            <person name="Kuo A."/>
            <person name="Mondo S."/>
            <person name="Pangilinan J."/>
            <person name="Riley R."/>
            <person name="LaButti K."/>
            <person name="Andreopoulos B."/>
            <person name="Lipzen A."/>
            <person name="Chen C."/>
            <person name="Yanf M."/>
            <person name="Daum C."/>
            <person name="Ng V."/>
            <person name="Clum A."/>
            <person name="Steindorff A."/>
            <person name="Ohm R."/>
            <person name="Martin F."/>
            <person name="Silar P."/>
            <person name="Natvig D."/>
            <person name="Lalanne C."/>
            <person name="Gautier V."/>
            <person name="Ament-velasquez S.L."/>
            <person name="Kruys A."/>
            <person name="Hutchinson M.I."/>
            <person name="Powell A.J."/>
            <person name="Barry K."/>
            <person name="Miller A.N."/>
            <person name="Grigoriev I.V."/>
            <person name="Debuchy R."/>
            <person name="Gladieux P."/>
            <person name="Thoren M.H."/>
            <person name="Johannesson H."/>
        </authorList>
    </citation>
    <scope>NUCLEOTIDE SEQUENCE</scope>
    <source>
        <strain evidence="2">CBS 232.78</strain>
    </source>
</reference>